<comment type="caution">
    <text evidence="1">The sequence shown here is derived from an EMBL/GenBank/DDBJ whole genome shotgun (WGS) entry which is preliminary data.</text>
</comment>
<proteinExistence type="predicted"/>
<gene>
    <name evidence="1" type="ORF">GCM10022216_18040</name>
</gene>
<evidence type="ECO:0000313" key="2">
    <source>
        <dbReference type="Proteomes" id="UP001500101"/>
    </source>
</evidence>
<dbReference type="EMBL" id="BAAAZI010000007">
    <property type="protein sequence ID" value="GAA4139687.1"/>
    <property type="molecule type" value="Genomic_DNA"/>
</dbReference>
<protein>
    <submittedName>
        <fullName evidence="1">Uncharacterized protein</fullName>
    </submittedName>
</protein>
<name>A0ABP7YQD7_9SPHI</name>
<sequence>MNELLSPKYQMQLVQQVDDKIWEEYKTYKDVLFYIKKWHEKEPSYYQNDRSWENFYISYLDKK</sequence>
<keyword evidence="2" id="KW-1185">Reference proteome</keyword>
<dbReference type="RefSeq" id="WP_344674372.1">
    <property type="nucleotide sequence ID" value="NZ_BAAAZI010000007.1"/>
</dbReference>
<dbReference type="Proteomes" id="UP001500101">
    <property type="component" value="Unassembled WGS sequence"/>
</dbReference>
<reference evidence="2" key="1">
    <citation type="journal article" date="2019" name="Int. J. Syst. Evol. Microbiol.">
        <title>The Global Catalogue of Microorganisms (GCM) 10K type strain sequencing project: providing services to taxonomists for standard genome sequencing and annotation.</title>
        <authorList>
            <consortium name="The Broad Institute Genomics Platform"/>
            <consortium name="The Broad Institute Genome Sequencing Center for Infectious Disease"/>
            <person name="Wu L."/>
            <person name="Ma J."/>
        </authorList>
    </citation>
    <scope>NUCLEOTIDE SEQUENCE [LARGE SCALE GENOMIC DNA]</scope>
    <source>
        <strain evidence="2">JCM 16704</strain>
    </source>
</reference>
<organism evidence="1 2">
    <name type="scientific">Sphingobacterium kyonggiense</name>
    <dbReference type="NCBI Taxonomy" id="714075"/>
    <lineage>
        <taxon>Bacteria</taxon>
        <taxon>Pseudomonadati</taxon>
        <taxon>Bacteroidota</taxon>
        <taxon>Sphingobacteriia</taxon>
        <taxon>Sphingobacteriales</taxon>
        <taxon>Sphingobacteriaceae</taxon>
        <taxon>Sphingobacterium</taxon>
    </lineage>
</organism>
<evidence type="ECO:0000313" key="1">
    <source>
        <dbReference type="EMBL" id="GAA4139687.1"/>
    </source>
</evidence>
<accession>A0ABP7YQD7</accession>